<feature type="region of interest" description="Disordered" evidence="1">
    <location>
        <begin position="258"/>
        <end position="305"/>
    </location>
</feature>
<feature type="compositionally biased region" description="Polar residues" evidence="1">
    <location>
        <begin position="439"/>
        <end position="455"/>
    </location>
</feature>
<proteinExistence type="predicted"/>
<accession>A0A914XUU9</accession>
<evidence type="ECO:0000313" key="2">
    <source>
        <dbReference type="Proteomes" id="UP000887577"/>
    </source>
</evidence>
<feature type="region of interest" description="Disordered" evidence="1">
    <location>
        <begin position="342"/>
        <end position="462"/>
    </location>
</feature>
<reference evidence="3" key="1">
    <citation type="submission" date="2022-11" db="UniProtKB">
        <authorList>
            <consortium name="WormBaseParasite"/>
        </authorList>
    </citation>
    <scope>IDENTIFICATION</scope>
</reference>
<dbReference type="AlphaFoldDB" id="A0A914XUU9"/>
<dbReference type="WBParaSite" id="PSU_v2.g10314.t1">
    <property type="protein sequence ID" value="PSU_v2.g10314.t1"/>
    <property type="gene ID" value="PSU_v2.g10314"/>
</dbReference>
<feature type="compositionally biased region" description="Polar residues" evidence="1">
    <location>
        <begin position="265"/>
        <end position="295"/>
    </location>
</feature>
<feature type="compositionally biased region" description="Pro residues" evidence="1">
    <location>
        <begin position="380"/>
        <end position="389"/>
    </location>
</feature>
<organism evidence="2 3">
    <name type="scientific">Panagrolaimus superbus</name>
    <dbReference type="NCBI Taxonomy" id="310955"/>
    <lineage>
        <taxon>Eukaryota</taxon>
        <taxon>Metazoa</taxon>
        <taxon>Ecdysozoa</taxon>
        <taxon>Nematoda</taxon>
        <taxon>Chromadorea</taxon>
        <taxon>Rhabditida</taxon>
        <taxon>Tylenchina</taxon>
        <taxon>Panagrolaimomorpha</taxon>
        <taxon>Panagrolaimoidea</taxon>
        <taxon>Panagrolaimidae</taxon>
        <taxon>Panagrolaimus</taxon>
    </lineage>
</organism>
<evidence type="ECO:0000313" key="3">
    <source>
        <dbReference type="WBParaSite" id="PSU_v2.g10314.t1"/>
    </source>
</evidence>
<keyword evidence="2" id="KW-1185">Reference proteome</keyword>
<protein>
    <submittedName>
        <fullName evidence="3">Uncharacterized protein</fullName>
    </submittedName>
</protein>
<evidence type="ECO:0000256" key="1">
    <source>
        <dbReference type="SAM" id="MobiDB-lite"/>
    </source>
</evidence>
<name>A0A914XUU9_9BILA</name>
<dbReference type="Proteomes" id="UP000887577">
    <property type="component" value="Unplaced"/>
</dbReference>
<sequence>MDEKLKAVSAAGESAEKDEALLECIKEVWNLIDNRIQNLEEKEVNIQSSLASSVCRLNNDESQIKLCENKQMVQQIVLQDDFKRPKSNLNPEPVKSKSLAEYVHDSVQSGLRIIDQKQICVEVHSEMTDETLKVFEDVNPYLIRDLPPLIGSSVFETGSFAKQHTNNAVSPVEDVIIELPQPLIHQNMSSAPSNGIQITVPPLAPPPPPLSVSTVIPFPSNQISLPSPKILTPKTITDVMDDKVLSVKRGPVIITPLTPSPVPSVKSNGNVQNSDTVSQNSHISNDTKSDTSTVTPIPVNNRCPPNLAEIIKNAPIINSKKKQNMSLFDDEEEEPLTKNLAVASNSSSVPQKPSPPISEPHFNSVESPKVSIPQSKPRTVLPPPQPQAPPRRSSPIVPSKESSPTMTKVVQIKKHKSLFSSSDEEDEIPVSRMSKPKIQETSNAVKDIPSSSTSKPVAPKRGQIVNNVNNLAQVQNSVSSGNKQVPK</sequence>
<feature type="compositionally biased region" description="Polar residues" evidence="1">
    <location>
        <begin position="342"/>
        <end position="351"/>
    </location>
</feature>